<organism evidence="25 26">
    <name type="scientific">Pleurodeles waltl</name>
    <name type="common">Iberian ribbed newt</name>
    <dbReference type="NCBI Taxonomy" id="8319"/>
    <lineage>
        <taxon>Eukaryota</taxon>
        <taxon>Metazoa</taxon>
        <taxon>Chordata</taxon>
        <taxon>Craniata</taxon>
        <taxon>Vertebrata</taxon>
        <taxon>Euteleostomi</taxon>
        <taxon>Amphibia</taxon>
        <taxon>Batrachia</taxon>
        <taxon>Caudata</taxon>
        <taxon>Salamandroidea</taxon>
        <taxon>Salamandridae</taxon>
        <taxon>Pleurodelinae</taxon>
        <taxon>Pleurodeles</taxon>
    </lineage>
</organism>
<name>A0AAV7LTS2_PLEWA</name>
<evidence type="ECO:0000256" key="11">
    <source>
        <dbReference type="ARBA" id="ARBA00022859"/>
    </source>
</evidence>
<evidence type="ECO:0000256" key="17">
    <source>
        <dbReference type="ARBA" id="ARBA00051156"/>
    </source>
</evidence>
<keyword evidence="12" id="KW-0653">Protein transport</keyword>
<dbReference type="GO" id="GO:0015293">
    <property type="term" value="F:symporter activity"/>
    <property type="evidence" value="ECO:0007669"/>
    <property type="project" value="UniProtKB-KW"/>
</dbReference>
<dbReference type="GO" id="GO:0031901">
    <property type="term" value="C:early endosome membrane"/>
    <property type="evidence" value="ECO:0007669"/>
    <property type="project" value="UniProtKB-SubCell"/>
</dbReference>
<feature type="compositionally biased region" description="Low complexity" evidence="23">
    <location>
        <begin position="16"/>
        <end position="26"/>
    </location>
</feature>
<feature type="transmembrane region" description="Helical" evidence="24">
    <location>
        <begin position="211"/>
        <end position="233"/>
    </location>
</feature>
<evidence type="ECO:0000256" key="18">
    <source>
        <dbReference type="ARBA" id="ARBA00051424"/>
    </source>
</evidence>
<feature type="transmembrane region" description="Helical" evidence="24">
    <location>
        <begin position="44"/>
        <end position="68"/>
    </location>
</feature>
<dbReference type="InterPro" id="IPR018456">
    <property type="entry name" value="PTR2_symporter_CS"/>
</dbReference>
<feature type="transmembrane region" description="Helical" evidence="24">
    <location>
        <begin position="166"/>
        <end position="190"/>
    </location>
</feature>
<keyword evidence="9" id="KW-0769">Symport</keyword>
<evidence type="ECO:0000256" key="4">
    <source>
        <dbReference type="ARBA" id="ARBA00022448"/>
    </source>
</evidence>
<evidence type="ECO:0000256" key="7">
    <source>
        <dbReference type="ARBA" id="ARBA00022692"/>
    </source>
</evidence>
<comment type="similarity">
    <text evidence="3 22">Belongs to the major facilitator superfamily. Proton-dependent oligopeptide transporter (POT/PTR) (TC 2.A.17) family.</text>
</comment>
<feature type="transmembrane region" description="Helical" evidence="24">
    <location>
        <begin position="423"/>
        <end position="441"/>
    </location>
</feature>
<evidence type="ECO:0000256" key="5">
    <source>
        <dbReference type="ARBA" id="ARBA00022553"/>
    </source>
</evidence>
<dbReference type="GO" id="GO:0045087">
    <property type="term" value="P:innate immune response"/>
    <property type="evidence" value="ECO:0007669"/>
    <property type="project" value="UniProtKB-KW"/>
</dbReference>
<comment type="catalytic activity">
    <reaction evidence="20">
        <text>glycylglycylglycine(out) + n H(+)(out) = glycylglycylglycine(in) + n H(+)(in)</text>
        <dbReference type="Rhea" id="RHEA:76391"/>
        <dbReference type="ChEBI" id="CHEBI:15378"/>
        <dbReference type="ChEBI" id="CHEBI:195214"/>
    </reaction>
    <physiologicalReaction direction="left-to-right" evidence="20">
        <dbReference type="Rhea" id="RHEA:76392"/>
    </physiologicalReaction>
</comment>
<feature type="transmembrane region" description="Helical" evidence="24">
    <location>
        <begin position="239"/>
        <end position="259"/>
    </location>
</feature>
<sequence length="592" mass="64192">MDSSSDEQTPLLGTKSGRSGSSWAGPSSSSGPALGFSGRRMACAAVLLAVLLERTAFYGLTATLVLFLNMPPNSWEGTKASQALLLFMGLTYLLAPFGGWIADAHFGRFWTILFSMAFYLVGILAFPLMASPQTRLILCGDVPLTSVEDCSTPNGSSAYVNCTTAGGGYCAIAAFLGLAVVGLGVGVVKANITAFGADQVKDRGSEATRTFFNWFYWSINVGAIISLGGIGYVQQNVSFLIGYIIPTVCVGVSLLVFLCGKVFFITKRPDGSVFSEMFRILGYSCCARKSSPRHEASSSESSGSSRQSAKASMLDMAKSSHGGPFREDKVEDVKSLCKIIPVFLALIPYWTVYFQMQTTYVLQSLHLKIPGLADKKNPNEFQLPAAWLTMFDAVLIILLIPLKDKLVDPFLKKKGMLLSSLRRIAVGMFFVMCSAFAAGILESKRLDIVKVDYLNQTIGNSTYFAANLSIWWQIPQYVLIGFSEVFASIAGLEFAYSAAPKCMQSAIMGLFFFFSGVGSFVGSGLLALVSIDVIGWMSSHEDSGNINRCFLNKYFFLLAGIQAATLILFLIVSVRFERQKSRTGRHSANGRT</sequence>
<dbReference type="GO" id="GO:0005290">
    <property type="term" value="F:L-histidine transmembrane transporter activity"/>
    <property type="evidence" value="ECO:0007669"/>
    <property type="project" value="UniProtKB-ARBA"/>
</dbReference>
<feature type="transmembrane region" description="Helical" evidence="24">
    <location>
        <begin position="80"/>
        <end position="102"/>
    </location>
</feature>
<dbReference type="PANTHER" id="PTHR11654">
    <property type="entry name" value="OLIGOPEPTIDE TRANSPORTER-RELATED"/>
    <property type="match status" value="1"/>
</dbReference>
<evidence type="ECO:0000256" key="20">
    <source>
        <dbReference type="ARBA" id="ARBA00051489"/>
    </source>
</evidence>
<protein>
    <recommendedName>
        <fullName evidence="21">Solute carrier family 15 member 4</fullName>
    </recommendedName>
</protein>
<feature type="region of interest" description="Disordered" evidence="23">
    <location>
        <begin position="1"/>
        <end position="26"/>
    </location>
</feature>
<dbReference type="EMBL" id="JANPWB010000015">
    <property type="protein sequence ID" value="KAJ1094344.1"/>
    <property type="molecule type" value="Genomic_DNA"/>
</dbReference>
<evidence type="ECO:0000256" key="9">
    <source>
        <dbReference type="ARBA" id="ARBA00022847"/>
    </source>
</evidence>
<feature type="transmembrane region" description="Helical" evidence="24">
    <location>
        <begin position="554"/>
        <end position="576"/>
    </location>
</feature>
<evidence type="ECO:0000313" key="25">
    <source>
        <dbReference type="EMBL" id="KAJ1094344.1"/>
    </source>
</evidence>
<reference evidence="25" key="1">
    <citation type="journal article" date="2022" name="bioRxiv">
        <title>Sequencing and chromosome-scale assembly of the giantPleurodeles waltlgenome.</title>
        <authorList>
            <person name="Brown T."/>
            <person name="Elewa A."/>
            <person name="Iarovenko S."/>
            <person name="Subramanian E."/>
            <person name="Araus A.J."/>
            <person name="Petzold A."/>
            <person name="Susuki M."/>
            <person name="Suzuki K.-i.T."/>
            <person name="Hayashi T."/>
            <person name="Toyoda A."/>
            <person name="Oliveira C."/>
            <person name="Osipova E."/>
            <person name="Leigh N.D."/>
            <person name="Simon A."/>
            <person name="Yun M.H."/>
        </authorList>
    </citation>
    <scope>NUCLEOTIDE SEQUENCE</scope>
    <source>
        <strain evidence="25">20211129_DDA</strain>
        <tissue evidence="25">Liver</tissue>
    </source>
</reference>
<keyword evidence="13 24" id="KW-1133">Transmembrane helix</keyword>
<dbReference type="Proteomes" id="UP001066276">
    <property type="component" value="Chromosome 11"/>
</dbReference>
<evidence type="ECO:0000256" key="12">
    <source>
        <dbReference type="ARBA" id="ARBA00022927"/>
    </source>
</evidence>
<dbReference type="Gene3D" id="1.20.1250.20">
    <property type="entry name" value="MFS general substrate transporter like domains"/>
    <property type="match status" value="1"/>
</dbReference>
<evidence type="ECO:0000256" key="13">
    <source>
        <dbReference type="ARBA" id="ARBA00022989"/>
    </source>
</evidence>
<evidence type="ECO:0000256" key="3">
    <source>
        <dbReference type="ARBA" id="ARBA00005982"/>
    </source>
</evidence>
<dbReference type="FunFam" id="1.20.1250.20:FF:000212">
    <property type="entry name" value="Solute carrier family 15 member 4"/>
    <property type="match status" value="1"/>
</dbReference>
<dbReference type="GO" id="GO:0015031">
    <property type="term" value="P:protein transport"/>
    <property type="evidence" value="ECO:0007669"/>
    <property type="project" value="UniProtKB-KW"/>
</dbReference>
<evidence type="ECO:0000313" key="26">
    <source>
        <dbReference type="Proteomes" id="UP001066276"/>
    </source>
</evidence>
<proteinExistence type="inferred from homology"/>
<keyword evidence="5" id="KW-0597">Phosphoprotein</keyword>
<comment type="catalytic activity">
    <reaction evidence="17">
        <text>L-alanyl-gamma-D-glutamyl-meso-2,6-diaminopimelate(out) + n H(+)(out) = L-alanyl-gamma-D-glutamyl-meso-2,6-diaminopimelate(in) + n H(+)(in)</text>
        <dbReference type="Rhea" id="RHEA:64412"/>
        <dbReference type="ChEBI" id="CHEBI:15378"/>
        <dbReference type="ChEBI" id="CHEBI:61401"/>
    </reaction>
    <physiologicalReaction direction="left-to-right" evidence="17">
        <dbReference type="Rhea" id="RHEA:64413"/>
    </physiologicalReaction>
</comment>
<evidence type="ECO:0000256" key="16">
    <source>
        <dbReference type="ARBA" id="ARBA00047275"/>
    </source>
</evidence>
<dbReference type="InterPro" id="IPR036259">
    <property type="entry name" value="MFS_trans_sf"/>
</dbReference>
<accession>A0AAV7LTS2</accession>
<comment type="caution">
    <text evidence="25">The sequence shown here is derived from an EMBL/GenBank/DDBJ whole genome shotgun (WGS) entry which is preliminary data.</text>
</comment>
<keyword evidence="26" id="KW-1185">Reference proteome</keyword>
<feature type="transmembrane region" description="Helical" evidence="24">
    <location>
        <begin position="385"/>
        <end position="402"/>
    </location>
</feature>
<evidence type="ECO:0000256" key="2">
    <source>
        <dbReference type="ARBA" id="ARBA00004520"/>
    </source>
</evidence>
<evidence type="ECO:0000256" key="10">
    <source>
        <dbReference type="ARBA" id="ARBA00022856"/>
    </source>
</evidence>
<evidence type="ECO:0000256" key="8">
    <source>
        <dbReference type="ARBA" id="ARBA00022753"/>
    </source>
</evidence>
<comment type="catalytic activity">
    <reaction evidence="19">
        <text>L-histidine(out) + n H(+)(out) = L-histidine(in) + n H(+)(in)</text>
        <dbReference type="Rhea" id="RHEA:76379"/>
        <dbReference type="ChEBI" id="CHEBI:15378"/>
        <dbReference type="ChEBI" id="CHEBI:57595"/>
    </reaction>
    <physiologicalReaction direction="left-to-right" evidence="19">
        <dbReference type="Rhea" id="RHEA:76380"/>
    </physiologicalReaction>
</comment>
<evidence type="ECO:0000256" key="15">
    <source>
        <dbReference type="ARBA" id="ARBA00023228"/>
    </source>
</evidence>
<feature type="transmembrane region" description="Helical" evidence="24">
    <location>
        <begin position="477"/>
        <end position="498"/>
    </location>
</feature>
<dbReference type="GO" id="GO:0006857">
    <property type="term" value="P:oligopeptide transport"/>
    <property type="evidence" value="ECO:0007669"/>
    <property type="project" value="InterPro"/>
</dbReference>
<keyword evidence="6" id="KW-0399">Innate immunity</keyword>
<dbReference type="AlphaFoldDB" id="A0AAV7LTS2"/>
<comment type="subcellular location">
    <subcellularLocation>
        <location evidence="2">Early endosome membrane</location>
        <topology evidence="2">Multi-pass membrane protein</topology>
    </subcellularLocation>
    <subcellularLocation>
        <location evidence="1">Lysosome membrane</location>
        <topology evidence="1">Multi-pass membrane protein</topology>
    </subcellularLocation>
    <subcellularLocation>
        <location evidence="22">Membrane</location>
        <topology evidence="22">Multi-pass membrane protein</topology>
    </subcellularLocation>
</comment>
<feature type="transmembrane region" description="Helical" evidence="24">
    <location>
        <begin position="109"/>
        <end position="130"/>
    </location>
</feature>
<keyword evidence="7 22" id="KW-0812">Transmembrane</keyword>
<feature type="transmembrane region" description="Helical" evidence="24">
    <location>
        <begin position="510"/>
        <end position="534"/>
    </location>
</feature>
<evidence type="ECO:0000256" key="1">
    <source>
        <dbReference type="ARBA" id="ARBA00004155"/>
    </source>
</evidence>
<evidence type="ECO:0000256" key="6">
    <source>
        <dbReference type="ARBA" id="ARBA00022588"/>
    </source>
</evidence>
<keyword evidence="15" id="KW-0458">Lysosome</keyword>
<evidence type="ECO:0000256" key="22">
    <source>
        <dbReference type="RuleBase" id="RU003755"/>
    </source>
</evidence>
<comment type="catalytic activity">
    <reaction evidence="16">
        <text>N-acetyl-D-muramoyl-L-alanyl-D-isoglutamine(out) + n H(+)(out) = N-acetyl-D-muramoyl-L-alanyl-D-isoglutamine(in) + n H(+)(in)</text>
        <dbReference type="Rhea" id="RHEA:76371"/>
        <dbReference type="ChEBI" id="CHEBI:15378"/>
        <dbReference type="ChEBI" id="CHEBI:155830"/>
    </reaction>
    <physiologicalReaction direction="left-to-right" evidence="16">
        <dbReference type="Rhea" id="RHEA:76372"/>
    </physiologicalReaction>
</comment>
<evidence type="ECO:0000256" key="24">
    <source>
        <dbReference type="SAM" id="Phobius"/>
    </source>
</evidence>
<comment type="catalytic activity">
    <reaction evidence="18">
        <text>carnosine(out) + n H(+)(out) = carnosine(in) + n H(+)(in)</text>
        <dbReference type="Rhea" id="RHEA:76383"/>
        <dbReference type="ChEBI" id="CHEBI:15378"/>
        <dbReference type="ChEBI" id="CHEBI:57485"/>
    </reaction>
    <physiologicalReaction direction="left-to-right" evidence="18">
        <dbReference type="Rhea" id="RHEA:76384"/>
    </physiologicalReaction>
</comment>
<dbReference type="Pfam" id="PF00854">
    <property type="entry name" value="PTR2"/>
    <property type="match status" value="1"/>
</dbReference>
<evidence type="ECO:0000256" key="23">
    <source>
        <dbReference type="SAM" id="MobiDB-lite"/>
    </source>
</evidence>
<dbReference type="GO" id="GO:0005765">
    <property type="term" value="C:lysosomal membrane"/>
    <property type="evidence" value="ECO:0007669"/>
    <property type="project" value="UniProtKB-SubCell"/>
</dbReference>
<keyword evidence="4 22" id="KW-0813">Transport</keyword>
<keyword evidence="14 24" id="KW-0472">Membrane</keyword>
<evidence type="ECO:0000256" key="21">
    <source>
        <dbReference type="ARBA" id="ARBA00070840"/>
    </source>
</evidence>
<feature type="transmembrane region" description="Helical" evidence="24">
    <location>
        <begin position="336"/>
        <end position="356"/>
    </location>
</feature>
<evidence type="ECO:0000256" key="14">
    <source>
        <dbReference type="ARBA" id="ARBA00023136"/>
    </source>
</evidence>
<dbReference type="SUPFAM" id="SSF103473">
    <property type="entry name" value="MFS general substrate transporter"/>
    <property type="match status" value="1"/>
</dbReference>
<keyword evidence="11" id="KW-0391">Immunity</keyword>
<gene>
    <name evidence="25" type="ORF">NDU88_007422</name>
</gene>
<keyword evidence="8" id="KW-0967">Endosome</keyword>
<keyword evidence="10" id="KW-0571">Peptide transport</keyword>
<evidence type="ECO:0000256" key="19">
    <source>
        <dbReference type="ARBA" id="ARBA00051485"/>
    </source>
</evidence>
<dbReference type="PROSITE" id="PS01023">
    <property type="entry name" value="PTR2_2"/>
    <property type="match status" value="1"/>
</dbReference>
<dbReference type="InterPro" id="IPR000109">
    <property type="entry name" value="POT_fam"/>
</dbReference>